<keyword evidence="6" id="KW-1278">Translocase</keyword>
<dbReference type="SMART" id="SM00900">
    <property type="entry name" value="FMN_bind"/>
    <property type="match status" value="1"/>
</dbReference>
<dbReference type="GO" id="GO:0009055">
    <property type="term" value="F:electron transfer activity"/>
    <property type="evidence" value="ECO:0007669"/>
    <property type="project" value="InterPro"/>
</dbReference>
<dbReference type="GO" id="GO:0010181">
    <property type="term" value="F:FMN binding"/>
    <property type="evidence" value="ECO:0007669"/>
    <property type="project" value="InterPro"/>
</dbReference>
<keyword evidence="1 6" id="KW-0813">Transport</keyword>
<dbReference type="PIRSF" id="PIRSF006091">
    <property type="entry name" value="E_trnsport_RnfG"/>
    <property type="match status" value="1"/>
</dbReference>
<keyword evidence="6 7" id="KW-0472">Membrane</keyword>
<dbReference type="NCBIfam" id="TIGR01947">
    <property type="entry name" value="rnfG"/>
    <property type="match status" value="1"/>
</dbReference>
<dbReference type="EMBL" id="FWPT01000003">
    <property type="protein sequence ID" value="SMA43301.1"/>
    <property type="molecule type" value="Genomic_DNA"/>
</dbReference>
<reference evidence="9 10" key="1">
    <citation type="submission" date="2017-03" db="EMBL/GenBank/DDBJ databases">
        <authorList>
            <person name="Afonso C.L."/>
            <person name="Miller P.J."/>
            <person name="Scott M.A."/>
            <person name="Spackman E."/>
            <person name="Goraichik I."/>
            <person name="Dimitrov K.M."/>
            <person name="Suarez D.L."/>
            <person name="Swayne D.E."/>
        </authorList>
    </citation>
    <scope>NUCLEOTIDE SEQUENCE [LARGE SCALE GENOMIC DNA]</scope>
    <source>
        <strain evidence="9">SB41UT1</strain>
    </source>
</reference>
<keyword evidence="6 7" id="KW-1133">Transmembrane helix</keyword>
<comment type="subcellular location">
    <subcellularLocation>
        <location evidence="6">Cell inner membrane</location>
        <topology evidence="6">Single-pass membrane protein</topology>
    </subcellularLocation>
</comment>
<comment type="cofactor">
    <cofactor evidence="6">
        <name>FMN</name>
        <dbReference type="ChEBI" id="CHEBI:58210"/>
    </cofactor>
</comment>
<evidence type="ECO:0000256" key="6">
    <source>
        <dbReference type="HAMAP-Rule" id="MF_00479"/>
    </source>
</evidence>
<dbReference type="Proteomes" id="UP000196573">
    <property type="component" value="Unassembled WGS sequence"/>
</dbReference>
<keyword evidence="3 6" id="KW-0285">Flavoprotein</keyword>
<evidence type="ECO:0000256" key="2">
    <source>
        <dbReference type="ARBA" id="ARBA00022553"/>
    </source>
</evidence>
<keyword evidence="5 6" id="KW-0249">Electron transport</keyword>
<keyword evidence="6 7" id="KW-0812">Transmembrane</keyword>
<keyword evidence="6" id="KW-1003">Cell membrane</keyword>
<dbReference type="OrthoDB" id="9784165at2"/>
<dbReference type="GO" id="GO:0005886">
    <property type="term" value="C:plasma membrane"/>
    <property type="evidence" value="ECO:0007669"/>
    <property type="project" value="UniProtKB-SubCell"/>
</dbReference>
<organism evidence="9 10">
    <name type="scientific">Parendozoicomonas haliclonae</name>
    <dbReference type="NCBI Taxonomy" id="1960125"/>
    <lineage>
        <taxon>Bacteria</taxon>
        <taxon>Pseudomonadati</taxon>
        <taxon>Pseudomonadota</taxon>
        <taxon>Gammaproteobacteria</taxon>
        <taxon>Oceanospirillales</taxon>
        <taxon>Endozoicomonadaceae</taxon>
        <taxon>Parendozoicomonas</taxon>
    </lineage>
</organism>
<keyword evidence="6" id="KW-0997">Cell inner membrane</keyword>
<dbReference type="RefSeq" id="WP_087108568.1">
    <property type="nucleotide sequence ID" value="NZ_CBCSCN010000008.1"/>
</dbReference>
<evidence type="ECO:0000259" key="8">
    <source>
        <dbReference type="SMART" id="SM00900"/>
    </source>
</evidence>
<keyword evidence="4 6" id="KW-0288">FMN</keyword>
<feature type="transmembrane region" description="Helical" evidence="7">
    <location>
        <begin position="20"/>
        <end position="40"/>
    </location>
</feature>
<dbReference type="EC" id="7.-.-.-" evidence="6"/>
<comment type="function">
    <text evidence="6">Part of a membrane-bound complex that couples electron transfer with translocation of ions across the membrane.</text>
</comment>
<dbReference type="PANTHER" id="PTHR36118">
    <property type="entry name" value="ION-TRANSLOCATING OXIDOREDUCTASE COMPLEX SUBUNIT G"/>
    <property type="match status" value="1"/>
</dbReference>
<name>A0A1X7AHN4_9GAMM</name>
<feature type="modified residue" description="FMN phosphoryl threonine" evidence="6">
    <location>
        <position position="188"/>
    </location>
</feature>
<evidence type="ECO:0000256" key="4">
    <source>
        <dbReference type="ARBA" id="ARBA00022643"/>
    </source>
</evidence>
<dbReference type="GO" id="GO:0022900">
    <property type="term" value="P:electron transport chain"/>
    <property type="evidence" value="ECO:0007669"/>
    <property type="project" value="UniProtKB-UniRule"/>
</dbReference>
<comment type="similarity">
    <text evidence="6">Belongs to the RnfG family.</text>
</comment>
<proteinExistence type="inferred from homology"/>
<dbReference type="InterPro" id="IPR007329">
    <property type="entry name" value="FMN-bd"/>
</dbReference>
<evidence type="ECO:0000256" key="3">
    <source>
        <dbReference type="ARBA" id="ARBA00022630"/>
    </source>
</evidence>
<accession>A0A1X7AHN4</accession>
<evidence type="ECO:0000256" key="7">
    <source>
        <dbReference type="SAM" id="Phobius"/>
    </source>
</evidence>
<dbReference type="PANTHER" id="PTHR36118:SF1">
    <property type="entry name" value="ION-TRANSLOCATING OXIDOREDUCTASE COMPLEX SUBUNIT G"/>
    <property type="match status" value="1"/>
</dbReference>
<feature type="domain" description="FMN-binding" evidence="8">
    <location>
        <begin position="113"/>
        <end position="205"/>
    </location>
</feature>
<keyword evidence="10" id="KW-1185">Reference proteome</keyword>
<comment type="subunit">
    <text evidence="6">The complex is composed of six subunits: RnfA, RnfB, RnfC, RnfD, RnfE and RnfG.</text>
</comment>
<dbReference type="Pfam" id="PF04205">
    <property type="entry name" value="FMN_bind"/>
    <property type="match status" value="1"/>
</dbReference>
<dbReference type="InterPro" id="IPR010209">
    <property type="entry name" value="Ion_transpt_RnfG/RsxG"/>
</dbReference>
<evidence type="ECO:0000313" key="9">
    <source>
        <dbReference type="EMBL" id="SMA43301.1"/>
    </source>
</evidence>
<dbReference type="NCBIfam" id="NF002519">
    <property type="entry name" value="PRK01908.1"/>
    <property type="match status" value="1"/>
</dbReference>
<evidence type="ECO:0000256" key="1">
    <source>
        <dbReference type="ARBA" id="ARBA00022448"/>
    </source>
</evidence>
<keyword evidence="2 6" id="KW-0597">Phosphoprotein</keyword>
<evidence type="ECO:0000256" key="5">
    <source>
        <dbReference type="ARBA" id="ARBA00022982"/>
    </source>
</evidence>
<evidence type="ECO:0000313" key="10">
    <source>
        <dbReference type="Proteomes" id="UP000196573"/>
    </source>
</evidence>
<gene>
    <name evidence="6 9" type="primary">rnfG</name>
    <name evidence="9" type="ORF">EHSB41UT_01572</name>
</gene>
<dbReference type="HAMAP" id="MF_00479">
    <property type="entry name" value="RsxG_RnfG"/>
    <property type="match status" value="1"/>
</dbReference>
<dbReference type="AlphaFoldDB" id="A0A1X7AHN4"/>
<protein>
    <recommendedName>
        <fullName evidence="6">Ion-translocating oxidoreductase complex subunit G</fullName>
        <ecNumber evidence="6">7.-.-.-</ecNumber>
    </recommendedName>
    <alternativeName>
        <fullName evidence="6">Rnf electron transport complex subunit G</fullName>
    </alternativeName>
</protein>
<sequence>MSTEKLQTSSVLAKAISKNSLTLALFALLTVGLVSFTWLMTKERIAEQIRLSEQKALFEVLPANQFDNKLLDTTVIPPEPELLGPISEQARVWVAFKQGQPAAVILPVVAPDGYNGRIQLLVGITREGVITGVRVVSHKETPGLGDDIETRVSNWILDFTGKSLLNPENDGWAVEKDGGDFDQFTGATVTPRAVVNAVYRALNWFDEYRTQVFAEAGEQLAAQSKGD</sequence>